<feature type="compositionally biased region" description="Basic and acidic residues" evidence="1">
    <location>
        <begin position="71"/>
        <end position="127"/>
    </location>
</feature>
<feature type="region of interest" description="Disordered" evidence="1">
    <location>
        <begin position="54"/>
        <end position="138"/>
    </location>
</feature>
<accession>A0A8J5JMD7</accession>
<sequence length="138" mass="16025">MLMWLTFIPTIVLTWDKNNVKLTKMTTCGCDDNTDAESFIQILLKERDVRLLERRPEPAKEEVENVAQNPPRRENVAQNPPRRENVAQNPPRRENVAQNPPRRENVAQNPPRRENVAQNPPRRENVARTRQGGETFPP</sequence>
<evidence type="ECO:0000313" key="2">
    <source>
        <dbReference type="EMBL" id="KAG7160982.1"/>
    </source>
</evidence>
<evidence type="ECO:0000313" key="3">
    <source>
        <dbReference type="Proteomes" id="UP000747542"/>
    </source>
</evidence>
<keyword evidence="3" id="KW-1185">Reference proteome</keyword>
<dbReference type="EMBL" id="JAHLQT010030594">
    <property type="protein sequence ID" value="KAG7160982.1"/>
    <property type="molecule type" value="Genomic_DNA"/>
</dbReference>
<comment type="caution">
    <text evidence="2">The sequence shown here is derived from an EMBL/GenBank/DDBJ whole genome shotgun (WGS) entry which is preliminary data.</text>
</comment>
<reference evidence="2" key="1">
    <citation type="journal article" date="2021" name="Sci. Adv.">
        <title>The American lobster genome reveals insights on longevity, neural, and immune adaptations.</title>
        <authorList>
            <person name="Polinski J.M."/>
            <person name="Zimin A.V."/>
            <person name="Clark K.F."/>
            <person name="Kohn A.B."/>
            <person name="Sadowski N."/>
            <person name="Timp W."/>
            <person name="Ptitsyn A."/>
            <person name="Khanna P."/>
            <person name="Romanova D.Y."/>
            <person name="Williams P."/>
            <person name="Greenwood S.J."/>
            <person name="Moroz L.L."/>
            <person name="Walt D.R."/>
            <person name="Bodnar A.G."/>
        </authorList>
    </citation>
    <scope>NUCLEOTIDE SEQUENCE</scope>
    <source>
        <strain evidence="2">GMGI-L3</strain>
    </source>
</reference>
<protein>
    <submittedName>
        <fullName evidence="2">Uncharacterized protein</fullName>
    </submittedName>
</protein>
<dbReference type="AlphaFoldDB" id="A0A8J5JMD7"/>
<proteinExistence type="predicted"/>
<evidence type="ECO:0000256" key="1">
    <source>
        <dbReference type="SAM" id="MobiDB-lite"/>
    </source>
</evidence>
<name>A0A8J5JMD7_HOMAM</name>
<organism evidence="2 3">
    <name type="scientific">Homarus americanus</name>
    <name type="common">American lobster</name>
    <dbReference type="NCBI Taxonomy" id="6706"/>
    <lineage>
        <taxon>Eukaryota</taxon>
        <taxon>Metazoa</taxon>
        <taxon>Ecdysozoa</taxon>
        <taxon>Arthropoda</taxon>
        <taxon>Crustacea</taxon>
        <taxon>Multicrustacea</taxon>
        <taxon>Malacostraca</taxon>
        <taxon>Eumalacostraca</taxon>
        <taxon>Eucarida</taxon>
        <taxon>Decapoda</taxon>
        <taxon>Pleocyemata</taxon>
        <taxon>Astacidea</taxon>
        <taxon>Nephropoidea</taxon>
        <taxon>Nephropidae</taxon>
        <taxon>Homarus</taxon>
    </lineage>
</organism>
<gene>
    <name evidence="2" type="ORF">Hamer_G007771</name>
</gene>
<feature type="compositionally biased region" description="Basic and acidic residues" evidence="1">
    <location>
        <begin position="54"/>
        <end position="63"/>
    </location>
</feature>
<dbReference type="Proteomes" id="UP000747542">
    <property type="component" value="Unassembled WGS sequence"/>
</dbReference>